<dbReference type="GO" id="GO:0005740">
    <property type="term" value="C:mitochondrial envelope"/>
    <property type="evidence" value="ECO:0007669"/>
    <property type="project" value="TreeGrafter"/>
</dbReference>
<dbReference type="RefSeq" id="XP_031556635.1">
    <property type="nucleotide sequence ID" value="XM_031700775.1"/>
</dbReference>
<evidence type="ECO:0000256" key="5">
    <source>
        <dbReference type="SAM" id="MobiDB-lite"/>
    </source>
</evidence>
<dbReference type="PANTHER" id="PTHR46512">
    <property type="entry name" value="PEPTIDYLPROLYL ISOMERASE"/>
    <property type="match status" value="1"/>
</dbReference>
<protein>
    <recommendedName>
        <fullName evidence="3">peptidylprolyl isomerase</fullName>
        <ecNumber evidence="3">5.2.1.8</ecNumber>
    </recommendedName>
</protein>
<keyword evidence="3" id="KW-0413">Isomerase</keyword>
<keyword evidence="1" id="KW-0677">Repeat</keyword>
<evidence type="ECO:0000256" key="3">
    <source>
        <dbReference type="PROSITE-ProRule" id="PRU00277"/>
    </source>
</evidence>
<keyword evidence="6" id="KW-1133">Transmembrane helix</keyword>
<dbReference type="InterPro" id="IPR001179">
    <property type="entry name" value="PPIase_FKBP_dom"/>
</dbReference>
<feature type="region of interest" description="Disordered" evidence="5">
    <location>
        <begin position="1"/>
        <end position="35"/>
    </location>
</feature>
<dbReference type="Gene3D" id="1.25.40.10">
    <property type="entry name" value="Tetratricopeptide repeat domain"/>
    <property type="match status" value="1"/>
</dbReference>
<gene>
    <name evidence="9" type="primary">LOC116293357</name>
</gene>
<evidence type="ECO:0000256" key="1">
    <source>
        <dbReference type="ARBA" id="ARBA00022737"/>
    </source>
</evidence>
<dbReference type="OrthoDB" id="532682at2759"/>
<feature type="repeat" description="TPR" evidence="4">
    <location>
        <begin position="482"/>
        <end position="515"/>
    </location>
</feature>
<dbReference type="GO" id="GO:0043066">
    <property type="term" value="P:negative regulation of apoptotic process"/>
    <property type="evidence" value="ECO:0007669"/>
    <property type="project" value="TreeGrafter"/>
</dbReference>
<dbReference type="GO" id="GO:0012505">
    <property type="term" value="C:endomembrane system"/>
    <property type="evidence" value="ECO:0007669"/>
    <property type="project" value="TreeGrafter"/>
</dbReference>
<dbReference type="InParanoid" id="A0A6P8HVF2"/>
<feature type="compositionally biased region" description="Basic and acidic residues" evidence="5">
    <location>
        <begin position="170"/>
        <end position="193"/>
    </location>
</feature>
<dbReference type="SUPFAM" id="SSF48452">
    <property type="entry name" value="TPR-like"/>
    <property type="match status" value="1"/>
</dbReference>
<feature type="compositionally biased region" description="Basic and acidic residues" evidence="5">
    <location>
        <begin position="125"/>
        <end position="154"/>
    </location>
</feature>
<keyword evidence="3" id="KW-0697">Rotamase</keyword>
<accession>A0A6P8HVF2</accession>
<dbReference type="GeneID" id="116293357"/>
<dbReference type="Pfam" id="PF00254">
    <property type="entry name" value="FKBP_C"/>
    <property type="match status" value="1"/>
</dbReference>
<keyword evidence="6" id="KW-0472">Membrane</keyword>
<dbReference type="PROSITE" id="PS50059">
    <property type="entry name" value="FKBP_PPIASE"/>
    <property type="match status" value="1"/>
</dbReference>
<dbReference type="InterPro" id="IPR019734">
    <property type="entry name" value="TPR_rpt"/>
</dbReference>
<dbReference type="GO" id="GO:0016020">
    <property type="term" value="C:membrane"/>
    <property type="evidence" value="ECO:0007669"/>
    <property type="project" value="TreeGrafter"/>
</dbReference>
<keyword evidence="8" id="KW-1185">Reference proteome</keyword>
<dbReference type="InterPro" id="IPR046357">
    <property type="entry name" value="PPIase_dom_sf"/>
</dbReference>
<dbReference type="SUPFAM" id="SSF54534">
    <property type="entry name" value="FKBP-like"/>
    <property type="match status" value="1"/>
</dbReference>
<feature type="compositionally biased region" description="Polar residues" evidence="5">
    <location>
        <begin position="57"/>
        <end position="68"/>
    </location>
</feature>
<organism evidence="8 9">
    <name type="scientific">Actinia tenebrosa</name>
    <name type="common">Australian red waratah sea anemone</name>
    <dbReference type="NCBI Taxonomy" id="6105"/>
    <lineage>
        <taxon>Eukaryota</taxon>
        <taxon>Metazoa</taxon>
        <taxon>Cnidaria</taxon>
        <taxon>Anthozoa</taxon>
        <taxon>Hexacorallia</taxon>
        <taxon>Actiniaria</taxon>
        <taxon>Actiniidae</taxon>
        <taxon>Actinia</taxon>
    </lineage>
</organism>
<evidence type="ECO:0000256" key="2">
    <source>
        <dbReference type="ARBA" id="ARBA00022803"/>
    </source>
</evidence>
<dbReference type="FunCoup" id="A0A6P8HVF2">
    <property type="interactions" value="1139"/>
</dbReference>
<evidence type="ECO:0000313" key="8">
    <source>
        <dbReference type="Proteomes" id="UP000515163"/>
    </source>
</evidence>
<feature type="compositionally biased region" description="Acidic residues" evidence="5">
    <location>
        <begin position="198"/>
        <end position="207"/>
    </location>
</feature>
<name>A0A6P8HVF2_ACTTE</name>
<dbReference type="PANTHER" id="PTHR46512:SF1">
    <property type="entry name" value="PEPTIDYLPROLYL ISOMERASE"/>
    <property type="match status" value="1"/>
</dbReference>
<evidence type="ECO:0000256" key="6">
    <source>
        <dbReference type="SAM" id="Phobius"/>
    </source>
</evidence>
<keyword evidence="6" id="KW-0812">Transmembrane</keyword>
<dbReference type="EC" id="5.2.1.8" evidence="3"/>
<dbReference type="InterPro" id="IPR011990">
    <property type="entry name" value="TPR-like_helical_dom_sf"/>
</dbReference>
<dbReference type="SMART" id="SM00028">
    <property type="entry name" value="TPR"/>
    <property type="match status" value="3"/>
</dbReference>
<dbReference type="AlphaFoldDB" id="A0A6P8HVF2"/>
<sequence>MATVESEFSKQENTDFKHTSAEAVQDNLKEKDNISGDILGTKEFKNKVKESGLENGQGVTATSTTNGVEKTLKEPIPVQQACEDLDIGSKGRTNGVHESAGVSKDNEEETASLEQDSENVNTQYTDEKGGKCVTEKMEFEKERERDSNEKDSQETFKPLLKQRKSPKNGSPDHNHKFFDKESKAEYLKIKSEVTGEAETSESEDDSELPPLEPTHHGSHHSPDAKTKAEYRKIKYEVTGEALTSESEDENVSEEEIKKQAKEAREKDSSSSNEWIDILGNGLLKKRTLLAGKGRDTRPDRGQIVMLRTAGRLGDGTAVDWNQGFEFILGEGEVLQAFDIGVALMELNEVCELVTDARYAYGEQGRVEGDNPVPPNAQISYEIELLAVRDGPDIETMSDEERIEISDKKRELGNDLYTRGDYSAAINCYQRAIKYLMPSSSEKVQGLKVKCWNNLAAAQLKVKAYTAALTSCTNVLNINPDNVKALFRKGKVLAAQGDLQQAVTCVKRAVHLEPTNKTIRSELSSLKQCLSSQNQKEKDMYERMVDGLGGMEKNKSKPSIFPWSLVFGATVIVLGGIVAALYLNRH</sequence>
<feature type="compositionally biased region" description="Acidic residues" evidence="5">
    <location>
        <begin position="106"/>
        <end position="117"/>
    </location>
</feature>
<reference evidence="9" key="1">
    <citation type="submission" date="2025-08" db="UniProtKB">
        <authorList>
            <consortium name="RefSeq"/>
        </authorList>
    </citation>
    <scope>IDENTIFICATION</scope>
</reference>
<dbReference type="KEGG" id="aten:116293357"/>
<dbReference type="Proteomes" id="UP000515163">
    <property type="component" value="Unplaced"/>
</dbReference>
<dbReference type="GO" id="GO:0005829">
    <property type="term" value="C:cytosol"/>
    <property type="evidence" value="ECO:0007669"/>
    <property type="project" value="TreeGrafter"/>
</dbReference>
<feature type="region of interest" description="Disordered" evidence="5">
    <location>
        <begin position="240"/>
        <end position="271"/>
    </location>
</feature>
<feature type="region of interest" description="Disordered" evidence="5">
    <location>
        <begin position="49"/>
        <end position="228"/>
    </location>
</feature>
<comment type="catalytic activity">
    <reaction evidence="3">
        <text>[protein]-peptidylproline (omega=180) = [protein]-peptidylproline (omega=0)</text>
        <dbReference type="Rhea" id="RHEA:16237"/>
        <dbReference type="Rhea" id="RHEA-COMP:10747"/>
        <dbReference type="Rhea" id="RHEA-COMP:10748"/>
        <dbReference type="ChEBI" id="CHEBI:83833"/>
        <dbReference type="ChEBI" id="CHEBI:83834"/>
        <dbReference type="EC" id="5.2.1.8"/>
    </reaction>
</comment>
<dbReference type="Gene3D" id="3.10.50.40">
    <property type="match status" value="1"/>
</dbReference>
<dbReference type="GO" id="GO:0003755">
    <property type="term" value="F:peptidyl-prolyl cis-trans isomerase activity"/>
    <property type="evidence" value="ECO:0007669"/>
    <property type="project" value="UniProtKB-KW"/>
</dbReference>
<feature type="domain" description="PPIase FKBP-type" evidence="7">
    <location>
        <begin position="301"/>
        <end position="388"/>
    </location>
</feature>
<feature type="transmembrane region" description="Helical" evidence="6">
    <location>
        <begin position="559"/>
        <end position="582"/>
    </location>
</feature>
<evidence type="ECO:0000313" key="9">
    <source>
        <dbReference type="RefSeq" id="XP_031556635.1"/>
    </source>
</evidence>
<feature type="compositionally biased region" description="Basic and acidic residues" evidence="5">
    <location>
        <begin position="254"/>
        <end position="268"/>
    </location>
</feature>
<evidence type="ECO:0000259" key="7">
    <source>
        <dbReference type="PROSITE" id="PS50059"/>
    </source>
</evidence>
<evidence type="ECO:0000256" key="4">
    <source>
        <dbReference type="PROSITE-ProRule" id="PRU00339"/>
    </source>
</evidence>
<dbReference type="InterPro" id="IPR050754">
    <property type="entry name" value="FKBP4/5/8-like"/>
</dbReference>
<dbReference type="Pfam" id="PF14559">
    <property type="entry name" value="TPR_19"/>
    <property type="match status" value="1"/>
</dbReference>
<dbReference type="PROSITE" id="PS50005">
    <property type="entry name" value="TPR"/>
    <property type="match status" value="1"/>
</dbReference>
<keyword evidence="2 4" id="KW-0802">TPR repeat</keyword>
<dbReference type="GO" id="GO:0044183">
    <property type="term" value="F:protein folding chaperone"/>
    <property type="evidence" value="ECO:0007669"/>
    <property type="project" value="TreeGrafter"/>
</dbReference>
<proteinExistence type="predicted"/>
<feature type="compositionally biased region" description="Basic and acidic residues" evidence="5">
    <location>
        <begin position="7"/>
        <end position="20"/>
    </location>
</feature>